<evidence type="ECO:0000313" key="2">
    <source>
        <dbReference type="Proteomes" id="UP000694257"/>
    </source>
</evidence>
<proteinExistence type="predicted"/>
<keyword evidence="2" id="KW-1185">Reference proteome</keyword>
<sequence>MTCRAIPASSSNSDKPLATLDQQRLAPRVTTYSAFACVEKYASLYFPLSAYTLAAPAVAEPISFIAENPEEEEFKLVKKIQARLCDDENDYKHEDRWYKTIRTWHRTS</sequence>
<gene>
    <name evidence="1" type="ORF">KV110_23110</name>
</gene>
<name>A0ABX8RHR0_NOCIO</name>
<dbReference type="RefSeq" id="WP_218469372.1">
    <property type="nucleotide sequence ID" value="NZ_BAABJN010000008.1"/>
</dbReference>
<protein>
    <submittedName>
        <fullName evidence="1">Uncharacterized protein</fullName>
    </submittedName>
</protein>
<organism evidence="1 2">
    <name type="scientific">Nocardia iowensis</name>
    <dbReference type="NCBI Taxonomy" id="204891"/>
    <lineage>
        <taxon>Bacteria</taxon>
        <taxon>Bacillati</taxon>
        <taxon>Actinomycetota</taxon>
        <taxon>Actinomycetes</taxon>
        <taxon>Mycobacteriales</taxon>
        <taxon>Nocardiaceae</taxon>
        <taxon>Nocardia</taxon>
    </lineage>
</organism>
<reference evidence="1 2" key="1">
    <citation type="submission" date="2021-07" db="EMBL/GenBank/DDBJ databases">
        <title>Whole Genome Sequence of Nocardia Iowensis.</title>
        <authorList>
            <person name="Lamm A."/>
            <person name="Collins-Fairclough A.M."/>
            <person name="Bunk B."/>
            <person name="Sproer C."/>
        </authorList>
    </citation>
    <scope>NUCLEOTIDE SEQUENCE [LARGE SCALE GENOMIC DNA]</scope>
    <source>
        <strain evidence="1 2">NRRL 5646</strain>
    </source>
</reference>
<accession>A0ABX8RHR0</accession>
<evidence type="ECO:0000313" key="1">
    <source>
        <dbReference type="EMBL" id="QXN88489.1"/>
    </source>
</evidence>
<dbReference type="EMBL" id="CP078145">
    <property type="protein sequence ID" value="QXN88489.1"/>
    <property type="molecule type" value="Genomic_DNA"/>
</dbReference>
<dbReference type="Proteomes" id="UP000694257">
    <property type="component" value="Chromosome"/>
</dbReference>